<feature type="domain" description="Thioesterase" evidence="1">
    <location>
        <begin position="103"/>
        <end position="170"/>
    </location>
</feature>
<dbReference type="Proteomes" id="UP001215712">
    <property type="component" value="Unassembled WGS sequence"/>
</dbReference>
<evidence type="ECO:0000259" key="1">
    <source>
        <dbReference type="Pfam" id="PF03061"/>
    </source>
</evidence>
<dbReference type="InterPro" id="IPR052061">
    <property type="entry name" value="PTE-AB_protein"/>
</dbReference>
<dbReference type="SUPFAM" id="SSF54637">
    <property type="entry name" value="Thioesterase/thiol ester dehydrase-isomerase"/>
    <property type="match status" value="1"/>
</dbReference>
<evidence type="ECO:0000313" key="2">
    <source>
        <dbReference type="EMBL" id="KAJ5709977.1"/>
    </source>
</evidence>
<accession>A0AAD6HEF7</accession>
<dbReference type="PANTHER" id="PTHR47260">
    <property type="entry name" value="UPF0644 PROTEIN PB2B4.06"/>
    <property type="match status" value="1"/>
</dbReference>
<protein>
    <recommendedName>
        <fullName evidence="1">Thioesterase domain-containing protein</fullName>
    </recommendedName>
</protein>
<dbReference type="CDD" id="cd03443">
    <property type="entry name" value="PaaI_thioesterase"/>
    <property type="match status" value="1"/>
</dbReference>
<proteinExistence type="predicted"/>
<comment type="caution">
    <text evidence="2">The sequence shown here is derived from an EMBL/GenBank/DDBJ whole genome shotgun (WGS) entry which is preliminary data.</text>
</comment>
<name>A0AAD6HEF7_9EURO</name>
<evidence type="ECO:0000313" key="3">
    <source>
        <dbReference type="Proteomes" id="UP001215712"/>
    </source>
</evidence>
<reference evidence="2" key="1">
    <citation type="journal article" date="2023" name="IMA Fungus">
        <title>Comparative genomic study of the Penicillium genus elucidates a diverse pangenome and 15 lateral gene transfer events.</title>
        <authorList>
            <person name="Petersen C."/>
            <person name="Sorensen T."/>
            <person name="Nielsen M.R."/>
            <person name="Sondergaard T.E."/>
            <person name="Sorensen J.L."/>
            <person name="Fitzpatrick D.A."/>
            <person name="Frisvad J.C."/>
            <person name="Nielsen K.L."/>
        </authorList>
    </citation>
    <scope>NUCLEOTIDE SEQUENCE</scope>
    <source>
        <strain evidence="2">IBT 17514</strain>
    </source>
</reference>
<organism evidence="2 3">
    <name type="scientific">Penicillium malachiteum</name>
    <dbReference type="NCBI Taxonomy" id="1324776"/>
    <lineage>
        <taxon>Eukaryota</taxon>
        <taxon>Fungi</taxon>
        <taxon>Dikarya</taxon>
        <taxon>Ascomycota</taxon>
        <taxon>Pezizomycotina</taxon>
        <taxon>Eurotiomycetes</taxon>
        <taxon>Eurotiomycetidae</taxon>
        <taxon>Eurotiales</taxon>
        <taxon>Aspergillaceae</taxon>
        <taxon>Penicillium</taxon>
    </lineage>
</organism>
<dbReference type="InterPro" id="IPR029069">
    <property type="entry name" value="HotDog_dom_sf"/>
</dbReference>
<dbReference type="Gene3D" id="3.10.129.10">
    <property type="entry name" value="Hotdog Thioesterase"/>
    <property type="match status" value="1"/>
</dbReference>
<dbReference type="AlphaFoldDB" id="A0AAD6HEF7"/>
<dbReference type="InterPro" id="IPR006683">
    <property type="entry name" value="Thioestr_dom"/>
</dbReference>
<dbReference type="Pfam" id="PF03061">
    <property type="entry name" value="4HBT"/>
    <property type="match status" value="1"/>
</dbReference>
<sequence length="205" mass="23062">MTTIISAPKTKIFQLLWASEESSNEFEQFIESHYLTSFLRRDPSYIEKRPHLSIPESMRAQNILTGPLWGPKRITVAPYVFEDTGKSMIMIIHLGNELSSHSGVIHGGLLATLLDETLVRCSSAAFEKKVAVTANLNIDFRSPAMVNSYFVLTAEVSKLQGRKAWLNGRIETLPNQDEDPVLIAEAKSLFIEPRNADNLETPYRL</sequence>
<gene>
    <name evidence="2" type="ORF">N7493_009569</name>
</gene>
<dbReference type="EMBL" id="JAQJAN010000017">
    <property type="protein sequence ID" value="KAJ5709977.1"/>
    <property type="molecule type" value="Genomic_DNA"/>
</dbReference>
<keyword evidence="3" id="KW-1185">Reference proteome</keyword>
<dbReference type="PANTHER" id="PTHR47260:SF7">
    <property type="entry name" value="THIOESTERASE FAMILY PROTEIN (AFU_ORTHOLOGUE AFUA_1G10800)"/>
    <property type="match status" value="1"/>
</dbReference>
<reference evidence="2" key="2">
    <citation type="submission" date="2023-01" db="EMBL/GenBank/DDBJ databases">
        <authorList>
            <person name="Petersen C."/>
        </authorList>
    </citation>
    <scope>NUCLEOTIDE SEQUENCE</scope>
    <source>
        <strain evidence="2">IBT 17514</strain>
    </source>
</reference>